<evidence type="ECO:0000256" key="1">
    <source>
        <dbReference type="ARBA" id="ARBA00007485"/>
    </source>
</evidence>
<feature type="region of interest" description="Disordered" evidence="9">
    <location>
        <begin position="84"/>
        <end position="103"/>
    </location>
</feature>
<dbReference type="PROSITE" id="PS52004">
    <property type="entry name" value="KS3_2"/>
    <property type="match status" value="1"/>
</dbReference>
<dbReference type="InterPro" id="IPR050830">
    <property type="entry name" value="Fungal_FAS"/>
</dbReference>
<dbReference type="OMA" id="KWLTGHS"/>
<dbReference type="Pfam" id="PF18314">
    <property type="entry name" value="FAS_I_H"/>
    <property type="match status" value="1"/>
</dbReference>
<dbReference type="Gene3D" id="3.40.50.720">
    <property type="entry name" value="NAD(P)-binding Rossmann-like Domain"/>
    <property type="match status" value="2"/>
</dbReference>
<dbReference type="Pfam" id="PF00109">
    <property type="entry name" value="ketoacyl-synt"/>
    <property type="match status" value="1"/>
</dbReference>
<evidence type="ECO:0000256" key="2">
    <source>
        <dbReference type="ARBA" id="ARBA00013191"/>
    </source>
</evidence>
<keyword evidence="5 6" id="KW-0808">Transferase</keyword>
<keyword evidence="4" id="KW-0597">Phosphoprotein</keyword>
<name>A0A166X0F3_METRR</name>
<dbReference type="InterPro" id="IPR026025">
    <property type="entry name" value="FAS_alpha_yeast"/>
</dbReference>
<dbReference type="InterPro" id="IPR041550">
    <property type="entry name" value="FASI_helical"/>
</dbReference>
<dbReference type="PANTHER" id="PTHR10982">
    <property type="entry name" value="MALONYL COA-ACYL CARRIER PROTEIN TRANSACYLASE"/>
    <property type="match status" value="1"/>
</dbReference>
<dbReference type="GO" id="GO:0008897">
    <property type="term" value="F:holo-[acyl-carrier-protein] synthase activity"/>
    <property type="evidence" value="ECO:0007669"/>
    <property type="project" value="InterPro"/>
</dbReference>
<reference evidence="11 12" key="1">
    <citation type="journal article" date="2016" name="Genome Biol. Evol.">
        <title>Divergent and convergent evolution of fungal pathogenicity.</title>
        <authorList>
            <person name="Shang Y."/>
            <person name="Xiao G."/>
            <person name="Zheng P."/>
            <person name="Cen K."/>
            <person name="Zhan S."/>
            <person name="Wang C."/>
        </authorList>
    </citation>
    <scope>NUCLEOTIDE SEQUENCE [LARGE SCALE GENOMIC DNA]</scope>
    <source>
        <strain evidence="11 12">RCEF 4871</strain>
    </source>
</reference>
<organism evidence="11 12">
    <name type="scientific">Metarhizium rileyi (strain RCEF 4871)</name>
    <name type="common">Nomuraea rileyi</name>
    <dbReference type="NCBI Taxonomy" id="1649241"/>
    <lineage>
        <taxon>Eukaryota</taxon>
        <taxon>Fungi</taxon>
        <taxon>Dikarya</taxon>
        <taxon>Ascomycota</taxon>
        <taxon>Pezizomycotina</taxon>
        <taxon>Sordariomycetes</taxon>
        <taxon>Hypocreomycetidae</taxon>
        <taxon>Hypocreales</taxon>
        <taxon>Clavicipitaceae</taxon>
        <taxon>Metarhizium</taxon>
    </lineage>
</organism>
<evidence type="ECO:0000256" key="9">
    <source>
        <dbReference type="SAM" id="MobiDB-lite"/>
    </source>
</evidence>
<evidence type="ECO:0000256" key="5">
    <source>
        <dbReference type="ARBA" id="ARBA00022679"/>
    </source>
</evidence>
<dbReference type="InterPro" id="IPR014031">
    <property type="entry name" value="Ketoacyl_synth_C"/>
</dbReference>
<feature type="modified residue" description="O-(pantetheine 4'-phosphoryl)serine" evidence="8">
    <location>
        <position position="175"/>
    </location>
</feature>
<dbReference type="Gene3D" id="3.30.70.2490">
    <property type="match status" value="1"/>
</dbReference>
<dbReference type="InterPro" id="IPR014030">
    <property type="entry name" value="Ketoacyl_synth_N"/>
</dbReference>
<feature type="compositionally biased region" description="Polar residues" evidence="9">
    <location>
        <begin position="84"/>
        <end position="97"/>
    </location>
</feature>
<dbReference type="SUPFAM" id="SSF53901">
    <property type="entry name" value="Thiolase-like"/>
    <property type="match status" value="2"/>
</dbReference>
<dbReference type="GO" id="GO:0044550">
    <property type="term" value="P:secondary metabolite biosynthetic process"/>
    <property type="evidence" value="ECO:0007669"/>
    <property type="project" value="UniProtKB-ARBA"/>
</dbReference>
<dbReference type="InterPro" id="IPR016039">
    <property type="entry name" value="Thiolase-like"/>
</dbReference>
<dbReference type="EMBL" id="AZHC01000043">
    <property type="protein sequence ID" value="OAA35291.1"/>
    <property type="molecule type" value="Genomic_DNA"/>
</dbReference>
<feature type="active site" description="For beta-ketoacyl synthase activity" evidence="7">
    <location>
        <position position="1192"/>
    </location>
</feature>
<dbReference type="FunFam" id="3.90.25.70:FF:000001">
    <property type="entry name" value="Fatty acid synthase subunit alpha"/>
    <property type="match status" value="1"/>
</dbReference>
<dbReference type="GO" id="GO:0005835">
    <property type="term" value="C:fatty acid synthase complex"/>
    <property type="evidence" value="ECO:0007669"/>
    <property type="project" value="InterPro"/>
</dbReference>
<dbReference type="GO" id="GO:0004312">
    <property type="term" value="F:fatty acid synthase activity"/>
    <property type="evidence" value="ECO:0007669"/>
    <property type="project" value="InterPro"/>
</dbReference>
<dbReference type="Pfam" id="PF02801">
    <property type="entry name" value="Ketoacyl-synt_C"/>
    <property type="match status" value="1"/>
</dbReference>
<dbReference type="CDD" id="cd08950">
    <property type="entry name" value="KR_fFAS_SDR_c_like"/>
    <property type="match status" value="1"/>
</dbReference>
<comment type="similarity">
    <text evidence="1 6">Belongs to the thiolase-like superfamily. Fungal fatty acid synthetase subunit alpha family.</text>
</comment>
<keyword evidence="3 6" id="KW-0596">Phosphopantetheine</keyword>
<evidence type="ECO:0000256" key="7">
    <source>
        <dbReference type="PIRSR" id="PIRSR000454-1"/>
    </source>
</evidence>
<dbReference type="PANTHER" id="PTHR10982:SF21">
    <property type="entry name" value="FATTY ACID SYNTHASE SUBUNIT BETA"/>
    <property type="match status" value="1"/>
</dbReference>
<dbReference type="Gene3D" id="3.90.25.70">
    <property type="match status" value="1"/>
</dbReference>
<dbReference type="PIRSF" id="PIRSF000454">
    <property type="entry name" value="FAS_yeast_alpha"/>
    <property type="match status" value="1"/>
</dbReference>
<dbReference type="InterPro" id="IPR020841">
    <property type="entry name" value="PKS_Beta-ketoAc_synthase_dom"/>
</dbReference>
<dbReference type="Gene3D" id="3.40.47.10">
    <property type="match status" value="2"/>
</dbReference>
<dbReference type="Proteomes" id="UP000243498">
    <property type="component" value="Unassembled WGS sequence"/>
</dbReference>
<dbReference type="OrthoDB" id="4251012at2759"/>
<dbReference type="InterPro" id="IPR018201">
    <property type="entry name" value="Ketoacyl_synth_AS"/>
</dbReference>
<dbReference type="InterPro" id="IPR047224">
    <property type="entry name" value="FAS_alpha_su_C"/>
</dbReference>
<dbReference type="CDD" id="cd00828">
    <property type="entry name" value="elong_cond_enzymes"/>
    <property type="match status" value="1"/>
</dbReference>
<evidence type="ECO:0000256" key="3">
    <source>
        <dbReference type="ARBA" id="ARBA00022450"/>
    </source>
</evidence>
<dbReference type="GO" id="GO:0004315">
    <property type="term" value="F:3-oxoacyl-[acyl-carrier-protein] synthase activity"/>
    <property type="evidence" value="ECO:0007669"/>
    <property type="project" value="UniProtKB-EC"/>
</dbReference>
<dbReference type="GO" id="GO:0042759">
    <property type="term" value="P:long-chain fatty acid biosynthetic process"/>
    <property type="evidence" value="ECO:0007669"/>
    <property type="project" value="UniProtKB-UniRule"/>
</dbReference>
<evidence type="ECO:0000259" key="10">
    <source>
        <dbReference type="PROSITE" id="PS52004"/>
    </source>
</evidence>
<evidence type="ECO:0000256" key="8">
    <source>
        <dbReference type="PIRSR" id="PIRSR000454-4"/>
    </source>
</evidence>
<evidence type="ECO:0000256" key="6">
    <source>
        <dbReference type="PIRNR" id="PIRNR000454"/>
    </source>
</evidence>
<proteinExistence type="inferred from homology"/>
<evidence type="ECO:0000313" key="11">
    <source>
        <dbReference type="EMBL" id="OAA35291.1"/>
    </source>
</evidence>
<dbReference type="GO" id="GO:0004316">
    <property type="term" value="F:3-oxoacyl-[acyl-carrier-protein] reductase (NADPH) activity"/>
    <property type="evidence" value="ECO:0007669"/>
    <property type="project" value="InterPro"/>
</dbReference>
<comment type="caution">
    <text evidence="11">The sequence shown here is derived from an EMBL/GenBank/DDBJ whole genome shotgun (WGS) entry which is preliminary data.</text>
</comment>
<dbReference type="Pfam" id="PF18325">
    <property type="entry name" value="Fas_alpha_ACP"/>
    <property type="match status" value="1"/>
</dbReference>
<dbReference type="Gene3D" id="6.10.140.1410">
    <property type="match status" value="1"/>
</dbReference>
<feature type="domain" description="Ketosynthase family 3 (KS3)" evidence="10">
    <location>
        <begin position="1007"/>
        <end position="1564"/>
    </location>
</feature>
<sequence length="1631" mass="179267">MHPENERELCHVLVVELLAIETQEHILQHVQAERVVEVGPSNILTNMMKRTWDARYSTRDQSQGIKRQFLGPQGDMADIYYQSGLPSNDTGEPQSSEVQDKSSRAVLVSDSTIPTQQQPVASEEALKRGRITTEMDDVRIPTFEILRSIIGAKLKKAVLHLPLDTTISRLVEGRSALSNELVGDIMAEFPQASPDRPEEIALDELCQTLSDTHDGGLGKSTASLVSKMLSSKLPGSYSQSSIRQYLKENWGLGPMRQNAVLLVAVREQPIARLTSTQETEEFLSRVVARYFQQENLPLPSIASSEDTSTEAKTSIVDAKAVREASRNHASLIQKVIDVLHVHSSMRNRAAVQASKRSTETSEAESAVAEELSLWQSEHGDDYAEGIRPKFDVRKQRIYDSQWNWCLQDVQKFYALCKKGPQPGQGRVLETMGKTIANRACSRVINQLSYLKAKAEADTTTLNEHLINSLALLRELCIIFKDRDPVYMDSSPDMAPFTVVDKLGNMVASETPRSNLFGNAKYESTDPKVSVGKFHEGVGAFSQDLSITYVADRARTRREGFTFAGRNVLITGAGKNSIGLHVLGGLLSGGARITVTTSSYSVETTKMYQSLYHSYGSKGSVLRVVPFNQGSSRDVQDLVQWIQDDESWDLDFIIPFAALAENGRDVKSLDSRSEIAHRVMLTNVLRMIGAFASSKESKGTLNRPATVLLPLSPNHGMIGNDGLYSESKASLEPLLTKWYSESWADHISLLGVIIGWTRGTGLMDSNDIVSEAVEEMGVRTFTAPEMAASILTLMGGSINAECQTGPVVVDLGGGLNKVRGFKDKLTSVRRALRNESEVRKAVAVEKFREDAAISGVEANPSHLTTLTTLSIMGNIRLPLPTLPDYSQEIAPLVPSLEGMVDLSRVVVVTGFSELGPYGNSRTRWEMEATGKLSLEGCIELAWMMGLIRHHSGTGKDGLKRAGWVDAKTSEPVHDAEVCARYMPAILEHTGLRKIEPSICDNNYDPDRKESLQEITLQSDLPPFETTPQIAHDMLRKHGDFASVVREDSCSCHVQLKAGAVVMVPRSSSFNRKVAGQIPTGWSPKHYGISDDIVEQVDPVTLFSLVCTVEALLCSGITDPYELYQHIHVSELAVCVGSSMGGLSSWRQMHRDRYIDRSVKSDVLQETFINTIGAWINMLLMSSSGPLKTPVGACATSLESLDTGYDLIVSQKAKVALVGGVEDFTEDLSFEFGSMNATCDTEAEAAAGRSPREMSRPTASSRSGFVEAQGCGIQVLTSAELALKMGLPIFGIIAHTSMSADKLGRSVPAPGIGILTNAREQPLQHSSTLGTDTVPWPLLDITYRRKMLDRRRRQIAEYAQDSIDDVEVEIEHLKQTRPDLADGQGLGKHRQEQVVAIEEEARRQEREAVFGLGNNLWKCDGKQRISPIRGSLATWGLGIDDISVASLHGTSTVMNDLNEPFVIQNQMRHLGRQEGNMLPCVCQKWLTGHSKGAAGAWMVNGSLQMMNSGIVPGNRNADNIDEKLRQHPHLWFPSETVQASDGNGIKACSVTSFGFGQKGSQAIIVHPKYLYATIPRADYHDYSAKRQVRYQQACRSHVEGMVRGDLVSSRLSSKPPYEPKDEISALLDPGARF</sequence>
<dbReference type="PROSITE" id="PS00606">
    <property type="entry name" value="KS3_1"/>
    <property type="match status" value="1"/>
</dbReference>
<dbReference type="InterPro" id="IPR036291">
    <property type="entry name" value="NAD(P)-bd_dom_sf"/>
</dbReference>
<dbReference type="SUPFAM" id="SSF51735">
    <property type="entry name" value="NAD(P)-binding Rossmann-fold domains"/>
    <property type="match status" value="1"/>
</dbReference>
<accession>A0A166X0F3</accession>
<dbReference type="EC" id="2.3.1.41" evidence="2"/>
<dbReference type="InterPro" id="IPR040899">
    <property type="entry name" value="Fas_alpha_ACP"/>
</dbReference>
<gene>
    <name evidence="11" type="ORF">NOR_08046</name>
</gene>
<evidence type="ECO:0000313" key="12">
    <source>
        <dbReference type="Proteomes" id="UP000243498"/>
    </source>
</evidence>
<evidence type="ECO:0000256" key="4">
    <source>
        <dbReference type="ARBA" id="ARBA00022553"/>
    </source>
</evidence>
<protein>
    <recommendedName>
        <fullName evidence="2">beta-ketoacyl-[acyl-carrier-protein] synthase I</fullName>
        <ecNumber evidence="2">2.3.1.41</ecNumber>
    </recommendedName>
</protein>
<keyword evidence="12" id="KW-1185">Reference proteome</keyword>
<dbReference type="STRING" id="1081105.A0A166X0F3"/>